<name>A0ABZ0RIP5_9BACT</name>
<keyword evidence="8" id="KW-1185">Reference proteome</keyword>
<evidence type="ECO:0000256" key="2">
    <source>
        <dbReference type="ARBA" id="ARBA00022481"/>
    </source>
</evidence>
<evidence type="ECO:0000313" key="7">
    <source>
        <dbReference type="EMBL" id="WPJ94807.1"/>
    </source>
</evidence>
<organism evidence="7 8">
    <name type="scientific">Coraliomargarita algicola</name>
    <dbReference type="NCBI Taxonomy" id="3092156"/>
    <lineage>
        <taxon>Bacteria</taxon>
        <taxon>Pseudomonadati</taxon>
        <taxon>Verrucomicrobiota</taxon>
        <taxon>Opitutia</taxon>
        <taxon>Puniceicoccales</taxon>
        <taxon>Coraliomargaritaceae</taxon>
        <taxon>Coraliomargarita</taxon>
    </lineage>
</organism>
<evidence type="ECO:0000256" key="5">
    <source>
        <dbReference type="ARBA" id="ARBA00023136"/>
    </source>
</evidence>
<dbReference type="EMBL" id="CP138858">
    <property type="protein sequence ID" value="WPJ94807.1"/>
    <property type="molecule type" value="Genomic_DNA"/>
</dbReference>
<dbReference type="InterPro" id="IPR012902">
    <property type="entry name" value="N_methyl_site"/>
</dbReference>
<comment type="subcellular location">
    <subcellularLocation>
        <location evidence="1">Membrane</location>
        <topology evidence="1">Single-pass membrane protein</topology>
    </subcellularLocation>
</comment>
<keyword evidence="3 6" id="KW-0812">Transmembrane</keyword>
<reference evidence="7 8" key="1">
    <citation type="submission" date="2023-11" db="EMBL/GenBank/DDBJ databases">
        <title>Coraliomargarita sp. nov., isolated from marine algae.</title>
        <authorList>
            <person name="Lee J.K."/>
            <person name="Baek J.H."/>
            <person name="Kim J.M."/>
            <person name="Choi D.G."/>
            <person name="Jeon C.O."/>
        </authorList>
    </citation>
    <scope>NUCLEOTIDE SEQUENCE [LARGE SCALE GENOMIC DNA]</scope>
    <source>
        <strain evidence="7 8">J2-16</strain>
    </source>
</reference>
<evidence type="ECO:0000256" key="1">
    <source>
        <dbReference type="ARBA" id="ARBA00004167"/>
    </source>
</evidence>
<protein>
    <submittedName>
        <fullName evidence="7">Prepilin-type N-terminal cleavage/methylation domain-containing protein</fullName>
    </submittedName>
</protein>
<keyword evidence="5 6" id="KW-0472">Membrane</keyword>
<keyword evidence="2" id="KW-0488">Methylation</keyword>
<evidence type="ECO:0000256" key="4">
    <source>
        <dbReference type="ARBA" id="ARBA00022989"/>
    </source>
</evidence>
<evidence type="ECO:0000313" key="8">
    <source>
        <dbReference type="Proteomes" id="UP001324993"/>
    </source>
</evidence>
<evidence type="ECO:0000256" key="3">
    <source>
        <dbReference type="ARBA" id="ARBA00022692"/>
    </source>
</evidence>
<dbReference type="RefSeq" id="WP_319831718.1">
    <property type="nucleotide sequence ID" value="NZ_CP138858.1"/>
</dbReference>
<dbReference type="PANTHER" id="PTHR30093:SF44">
    <property type="entry name" value="TYPE II SECRETION SYSTEM CORE PROTEIN G"/>
    <property type="match status" value="1"/>
</dbReference>
<dbReference type="InterPro" id="IPR045584">
    <property type="entry name" value="Pilin-like"/>
</dbReference>
<accession>A0ABZ0RIP5</accession>
<feature type="transmembrane region" description="Helical" evidence="6">
    <location>
        <begin position="20"/>
        <end position="41"/>
    </location>
</feature>
<dbReference type="PROSITE" id="PS00409">
    <property type="entry name" value="PROKAR_NTER_METHYL"/>
    <property type="match status" value="1"/>
</dbReference>
<dbReference type="Gene3D" id="3.30.700.10">
    <property type="entry name" value="Glycoprotein, Type 4 Pilin"/>
    <property type="match status" value="1"/>
</dbReference>
<proteinExistence type="predicted"/>
<dbReference type="SUPFAM" id="SSF54523">
    <property type="entry name" value="Pili subunits"/>
    <property type="match status" value="1"/>
</dbReference>
<evidence type="ECO:0000256" key="6">
    <source>
        <dbReference type="SAM" id="Phobius"/>
    </source>
</evidence>
<dbReference type="NCBIfam" id="TIGR02532">
    <property type="entry name" value="IV_pilin_GFxxxE"/>
    <property type="match status" value="1"/>
</dbReference>
<dbReference type="Proteomes" id="UP001324993">
    <property type="component" value="Chromosome"/>
</dbReference>
<dbReference type="PANTHER" id="PTHR30093">
    <property type="entry name" value="GENERAL SECRETION PATHWAY PROTEIN G"/>
    <property type="match status" value="1"/>
</dbReference>
<gene>
    <name evidence="7" type="ORF">SH580_15350</name>
</gene>
<sequence length="163" mass="17628">MMFRQDVFITRSSSRSGFSLVEIAVVAGIIGLLAVMAIPAFQQARINSYASQLANDFRSFAGAFEICALELGKWPADGDGNGLPVEAEPYLEGTSWYRVPPNAGIWDWKLNSSGVVASVGLSGGNGGLDVEVFERLDEILDDGNLATGVFRQSGERYLYVLQQ</sequence>
<keyword evidence="4 6" id="KW-1133">Transmembrane helix</keyword>